<proteinExistence type="predicted"/>
<evidence type="ECO:0000313" key="2">
    <source>
        <dbReference type="Proteomes" id="UP000240971"/>
    </source>
</evidence>
<protein>
    <submittedName>
        <fullName evidence="1">Uncharacterized protein</fullName>
    </submittedName>
</protein>
<comment type="caution">
    <text evidence="1">The sequence shown here is derived from an EMBL/GenBank/DDBJ whole genome shotgun (WGS) entry which is preliminary data.</text>
</comment>
<evidence type="ECO:0000313" key="1">
    <source>
        <dbReference type="EMBL" id="PSL47984.1"/>
    </source>
</evidence>
<dbReference type="EMBL" id="PYAW01000002">
    <property type="protein sequence ID" value="PSL47984.1"/>
    <property type="molecule type" value="Genomic_DNA"/>
</dbReference>
<keyword evidence="2" id="KW-1185">Reference proteome</keyword>
<name>A0A2P8HP42_CHINA</name>
<reference evidence="1 2" key="1">
    <citation type="submission" date="2018-03" db="EMBL/GenBank/DDBJ databases">
        <title>Genomic Encyclopedia of Archaeal and Bacterial Type Strains, Phase II (KMG-II): from individual species to whole genera.</title>
        <authorList>
            <person name="Goeker M."/>
        </authorList>
    </citation>
    <scope>NUCLEOTIDE SEQUENCE [LARGE SCALE GENOMIC DNA]</scope>
    <source>
        <strain evidence="1 2">DSM 24859</strain>
    </source>
</reference>
<dbReference type="Proteomes" id="UP000240971">
    <property type="component" value="Unassembled WGS sequence"/>
</dbReference>
<dbReference type="AlphaFoldDB" id="A0A2P8HP42"/>
<gene>
    <name evidence="1" type="ORF">CLV51_102844</name>
</gene>
<sequence>MNGDKLIKYLGYSSNHPDLLAFLEAQEIDIHQLPDLSLPDKKLDKKKQVYFRYRGITLVFERDYPEQAEKLRRSDPDGSHNFNPEDFRIKNPVGDGPLYLDHIIFSKPEAYNIFSQPEVPEKPLLLPFGLQWEDNGKRQQQLFGPKNAHGDPKKPYYEEDESDYYHNSYRVAVQFNRFDKEEKLQELNVSLKK</sequence>
<dbReference type="RefSeq" id="WP_106528402.1">
    <property type="nucleotide sequence ID" value="NZ_PYAW01000002.1"/>
</dbReference>
<organism evidence="1 2">
    <name type="scientific">Chitinophaga niastensis</name>
    <dbReference type="NCBI Taxonomy" id="536980"/>
    <lineage>
        <taxon>Bacteria</taxon>
        <taxon>Pseudomonadati</taxon>
        <taxon>Bacteroidota</taxon>
        <taxon>Chitinophagia</taxon>
        <taxon>Chitinophagales</taxon>
        <taxon>Chitinophagaceae</taxon>
        <taxon>Chitinophaga</taxon>
    </lineage>
</organism>
<accession>A0A2P8HP42</accession>
<dbReference type="OrthoDB" id="9840210at2"/>